<protein>
    <submittedName>
        <fullName evidence="3">Zonular occludens toxin</fullName>
    </submittedName>
</protein>
<comment type="caution">
    <text evidence="3">The sequence shown here is derived from an EMBL/GenBank/DDBJ whole genome shotgun (WGS) entry which is preliminary data.</text>
</comment>
<proteinExistence type="predicted"/>
<evidence type="ECO:0000256" key="1">
    <source>
        <dbReference type="SAM" id="Phobius"/>
    </source>
</evidence>
<evidence type="ECO:0000313" key="3">
    <source>
        <dbReference type="EMBL" id="MRN39305.1"/>
    </source>
</evidence>
<dbReference type="InterPro" id="IPR027417">
    <property type="entry name" value="P-loop_NTPase"/>
</dbReference>
<name>A0A7X2H0E7_9NEIS</name>
<organism evidence="3 4">
    <name type="scientific">Neisseria brasiliensis</name>
    <dbReference type="NCBI Taxonomy" id="2666100"/>
    <lineage>
        <taxon>Bacteria</taxon>
        <taxon>Pseudomonadati</taxon>
        <taxon>Pseudomonadota</taxon>
        <taxon>Betaproteobacteria</taxon>
        <taxon>Neisseriales</taxon>
        <taxon>Neisseriaceae</taxon>
        <taxon>Neisseria</taxon>
    </lineage>
</organism>
<reference evidence="3" key="1">
    <citation type="journal article" name="Emerg. Infect. Dis.">
        <title>Two cases of a newly characterized neisseria species.</title>
        <authorList>
            <person name="Mustapha M."/>
            <person name="Lemos A.P.S."/>
            <person name="Harrison L.H."/>
            <person name="Vantyne D."/>
            <person name="Sacchi C.T."/>
        </authorList>
    </citation>
    <scope>NUCLEOTIDE SEQUENCE</scope>
    <source>
        <strain evidence="3">N.95.16</strain>
    </source>
</reference>
<dbReference type="EMBL" id="WJXO01000002">
    <property type="protein sequence ID" value="MRN39305.1"/>
    <property type="molecule type" value="Genomic_DNA"/>
</dbReference>
<gene>
    <name evidence="3" type="ORF">GJU80_12660</name>
</gene>
<dbReference type="InterPro" id="IPR008900">
    <property type="entry name" value="Zot_N"/>
</dbReference>
<evidence type="ECO:0000259" key="2">
    <source>
        <dbReference type="Pfam" id="PF05707"/>
    </source>
</evidence>
<keyword evidence="1" id="KW-0472">Membrane</keyword>
<dbReference type="Proteomes" id="UP000486297">
    <property type="component" value="Unassembled WGS sequence"/>
</dbReference>
<keyword evidence="1" id="KW-0812">Transmembrane</keyword>
<dbReference type="Gene3D" id="3.40.50.300">
    <property type="entry name" value="P-loop containing nucleotide triphosphate hydrolases"/>
    <property type="match status" value="1"/>
</dbReference>
<accession>A0A7X2H0E7</accession>
<dbReference type="AlphaFoldDB" id="A0A7X2H0E7"/>
<sequence>MITLITGLPGLGKTLSVVSDLAKRLQSDWAGRKVFTHGIKDLTIPVESIPDGHTINDMHVWLKDERYKGSIIIIDECQTVFPPRSSGSKTPDLVDWLHVHRHFGVDLILITQMPSRIDKQVRDLVGAHYHIHKNPLGVRMRYYWDYCANNPLSELKNGRPEIYKLDKNAFKLYKSAEVHTKIKTPKTRVLWLLPLCLLAFFAFSFMGYKNLSKFSTGGQSDSVAASNSSVSDVVESGVSNGANSVSAQAGEKILADKKRDLKPEMFEPTIPGLVESKPIYNDVRRVQQFEYPVACVAGGKSGCSCYSSQGTPIKEIDKKTCVDYATNGLPFNPYKDKPRVDTKPVVYDVPQSQVLVMGGQSQQNLMYDGYNDARPDMQSGAVVGAN</sequence>
<feature type="domain" description="Zona occludens toxin N-terminal" evidence="2">
    <location>
        <begin position="1"/>
        <end position="177"/>
    </location>
</feature>
<dbReference type="SUPFAM" id="SSF52540">
    <property type="entry name" value="P-loop containing nucleoside triphosphate hydrolases"/>
    <property type="match status" value="1"/>
</dbReference>
<feature type="transmembrane region" description="Helical" evidence="1">
    <location>
        <begin position="189"/>
        <end position="208"/>
    </location>
</feature>
<keyword evidence="4" id="KW-1185">Reference proteome</keyword>
<dbReference type="RefSeq" id="WP_097784585.1">
    <property type="nucleotide sequence ID" value="NZ_WJXO01000002.1"/>
</dbReference>
<keyword evidence="1" id="KW-1133">Transmembrane helix</keyword>
<dbReference type="Pfam" id="PF05707">
    <property type="entry name" value="Zot"/>
    <property type="match status" value="1"/>
</dbReference>
<evidence type="ECO:0000313" key="4">
    <source>
        <dbReference type="Proteomes" id="UP000486297"/>
    </source>
</evidence>